<gene>
    <name evidence="1" type="ORF">NCTC11370_00990</name>
</gene>
<keyword evidence="2" id="KW-1185">Reference proteome</keyword>
<accession>A0A377G8H3</accession>
<dbReference type="GeneID" id="93294462"/>
<dbReference type="RefSeq" id="WP_019349797.1">
    <property type="nucleotide sequence ID" value="NZ_JAPHOO010000001.1"/>
</dbReference>
<dbReference type="AlphaFoldDB" id="A0A377G8H3"/>
<protein>
    <submittedName>
        <fullName evidence="1">Uncharacterized protein</fullName>
    </submittedName>
</protein>
<dbReference type="STRING" id="1094715.GCA_000236165_01432"/>
<name>A0A377G8H3_9GAMM</name>
<organism evidence="1 2">
    <name type="scientific">Fluoribacter dumoffii</name>
    <dbReference type="NCBI Taxonomy" id="463"/>
    <lineage>
        <taxon>Bacteria</taxon>
        <taxon>Pseudomonadati</taxon>
        <taxon>Pseudomonadota</taxon>
        <taxon>Gammaproteobacteria</taxon>
        <taxon>Legionellales</taxon>
        <taxon>Legionellaceae</taxon>
        <taxon>Fluoribacter</taxon>
    </lineage>
</organism>
<dbReference type="EMBL" id="UGGT01000001">
    <property type="protein sequence ID" value="STO20929.1"/>
    <property type="molecule type" value="Genomic_DNA"/>
</dbReference>
<dbReference type="Proteomes" id="UP000254554">
    <property type="component" value="Unassembled WGS sequence"/>
</dbReference>
<proteinExistence type="predicted"/>
<reference evidence="1 2" key="1">
    <citation type="submission" date="2018-06" db="EMBL/GenBank/DDBJ databases">
        <authorList>
            <consortium name="Pathogen Informatics"/>
            <person name="Doyle S."/>
        </authorList>
    </citation>
    <scope>NUCLEOTIDE SEQUENCE [LARGE SCALE GENOMIC DNA]</scope>
    <source>
        <strain evidence="1 2">NCTC11370</strain>
    </source>
</reference>
<sequence length="57" mass="7024">MFYRLLLYYFRLKLIRILFELLMNHQKVQKSPRAMQLLSVLESFITQYVFKKGPKKI</sequence>
<evidence type="ECO:0000313" key="2">
    <source>
        <dbReference type="Proteomes" id="UP000254554"/>
    </source>
</evidence>
<evidence type="ECO:0000313" key="1">
    <source>
        <dbReference type="EMBL" id="STO20929.1"/>
    </source>
</evidence>